<gene>
    <name evidence="3" type="ORF">C8A04DRAFT_9308</name>
</gene>
<dbReference type="GO" id="GO:0019005">
    <property type="term" value="C:SCF ubiquitin ligase complex"/>
    <property type="evidence" value="ECO:0007669"/>
    <property type="project" value="TreeGrafter"/>
</dbReference>
<sequence>MAGLDIYYGASTTSSDPAILDGTRREEEGAVENGPAPRLKRTRGRDRLLRGLQRIASSPSLTLAGRTRSSNSPYSLSGTFSCVSLSSTGSPFGQFSDDGFYFSQASSPSAGGMSGAQSSIPASPITGSLSQGGPRSSPAVRPVGATFVVPTTAFVPYNVRKRTAIFSIWAGFPREVKVHVLSFLRPKELVRVSRVSREFHSLCFDGQLWTSLDASEFYQKIPAESLAKIVVSAGPFMRDLNLRGCIQVEHHQRAEIVVEACRNLVNATLEGCRNFKRSTLHTLLKTNNRLAHINLTGLSAVSNATCKIVANSCPQLEVLNVSWCKHMDARGVRFVVESCPRLRDLRAGEVKGFNLPDVATAIFRTNNLERLVLSGCDDLTDDSLRLMVHGPEPEIDYLTDRPMVPPRNLRHLDLTRCSRLTDDGVKALGHFVPGLEGLQLSGVSALTDAALEPILASTPLLTHLELEDLPQLTDRLFSQHLAKAPCAPRLKHLSISYCENVGDVGMLPVLKTCTRLRSVYMDNTLISDLSLTEAAAMVRQRGATAVADGKVAVGALPKVTLRLVAYDCPAVTWAGVREVLNRNTTALPTPAVEGEGVKDESMVTVNAISSPPGSASSSSTSSTTSLSAQPPEIISLRCFYSYQMTVDEHLKRVLEGDPAGARELERKWAEFIQASQEVGAAVGGGAAAAVARRRRRRRAREAQAILQAAQGGENGGGGNGHGHEDGNGEGNEEGGGGNGDGGRRRARAMACAVM</sequence>
<dbReference type="InterPro" id="IPR001810">
    <property type="entry name" value="F-box_dom"/>
</dbReference>
<dbReference type="SUPFAM" id="SSF81383">
    <property type="entry name" value="F-box domain"/>
    <property type="match status" value="1"/>
</dbReference>
<dbReference type="SUPFAM" id="SSF52047">
    <property type="entry name" value="RNI-like"/>
    <property type="match status" value="1"/>
</dbReference>
<dbReference type="GeneID" id="87822052"/>
<accession>A0AAN6V9L0</accession>
<feature type="compositionally biased region" description="Low complexity" evidence="1">
    <location>
        <begin position="607"/>
        <end position="627"/>
    </location>
</feature>
<keyword evidence="4" id="KW-1185">Reference proteome</keyword>
<dbReference type="InterPro" id="IPR006553">
    <property type="entry name" value="Leu-rich_rpt_Cys-con_subtyp"/>
</dbReference>
<feature type="region of interest" description="Disordered" evidence="1">
    <location>
        <begin position="606"/>
        <end position="627"/>
    </location>
</feature>
<dbReference type="Proteomes" id="UP001302676">
    <property type="component" value="Unassembled WGS sequence"/>
</dbReference>
<dbReference type="RefSeq" id="XP_062640360.1">
    <property type="nucleotide sequence ID" value="XM_062785439.1"/>
</dbReference>
<dbReference type="InterPro" id="IPR032675">
    <property type="entry name" value="LRR_dom_sf"/>
</dbReference>
<feature type="domain" description="F-box" evidence="2">
    <location>
        <begin position="166"/>
        <end position="212"/>
    </location>
</feature>
<dbReference type="SMART" id="SM00367">
    <property type="entry name" value="LRR_CC"/>
    <property type="match status" value="8"/>
</dbReference>
<dbReference type="Pfam" id="PF12937">
    <property type="entry name" value="F-box-like"/>
    <property type="match status" value="1"/>
</dbReference>
<dbReference type="PROSITE" id="PS50181">
    <property type="entry name" value="FBOX"/>
    <property type="match status" value="1"/>
</dbReference>
<evidence type="ECO:0000259" key="2">
    <source>
        <dbReference type="PROSITE" id="PS50181"/>
    </source>
</evidence>
<protein>
    <recommendedName>
        <fullName evidence="2">F-box domain-containing protein</fullName>
    </recommendedName>
</protein>
<dbReference type="EMBL" id="MU853558">
    <property type="protein sequence ID" value="KAK4146989.1"/>
    <property type="molecule type" value="Genomic_DNA"/>
</dbReference>
<feature type="region of interest" description="Disordered" evidence="1">
    <location>
        <begin position="707"/>
        <end position="747"/>
    </location>
</feature>
<dbReference type="GO" id="GO:0031146">
    <property type="term" value="P:SCF-dependent proteasomal ubiquitin-dependent protein catabolic process"/>
    <property type="evidence" value="ECO:0007669"/>
    <property type="project" value="TreeGrafter"/>
</dbReference>
<name>A0AAN6V9L0_9PEZI</name>
<feature type="compositionally biased region" description="Polar residues" evidence="1">
    <location>
        <begin position="125"/>
        <end position="134"/>
    </location>
</feature>
<dbReference type="InterPro" id="IPR036047">
    <property type="entry name" value="F-box-like_dom_sf"/>
</dbReference>
<evidence type="ECO:0000313" key="4">
    <source>
        <dbReference type="Proteomes" id="UP001302676"/>
    </source>
</evidence>
<organism evidence="3 4">
    <name type="scientific">Dichotomopilus funicola</name>
    <dbReference type="NCBI Taxonomy" id="1934379"/>
    <lineage>
        <taxon>Eukaryota</taxon>
        <taxon>Fungi</taxon>
        <taxon>Dikarya</taxon>
        <taxon>Ascomycota</taxon>
        <taxon>Pezizomycotina</taxon>
        <taxon>Sordariomycetes</taxon>
        <taxon>Sordariomycetidae</taxon>
        <taxon>Sordariales</taxon>
        <taxon>Chaetomiaceae</taxon>
        <taxon>Dichotomopilus</taxon>
    </lineage>
</organism>
<dbReference type="InterPro" id="IPR001611">
    <property type="entry name" value="Leu-rich_rpt"/>
</dbReference>
<dbReference type="Pfam" id="PF13516">
    <property type="entry name" value="LRR_6"/>
    <property type="match status" value="2"/>
</dbReference>
<feature type="region of interest" description="Disordered" evidence="1">
    <location>
        <begin position="11"/>
        <end position="46"/>
    </location>
</feature>
<evidence type="ECO:0000313" key="3">
    <source>
        <dbReference type="EMBL" id="KAK4146989.1"/>
    </source>
</evidence>
<feature type="region of interest" description="Disordered" evidence="1">
    <location>
        <begin position="112"/>
        <end position="137"/>
    </location>
</feature>
<dbReference type="Gene3D" id="3.80.10.10">
    <property type="entry name" value="Ribonuclease Inhibitor"/>
    <property type="match status" value="3"/>
</dbReference>
<dbReference type="SMART" id="SM00256">
    <property type="entry name" value="FBOX"/>
    <property type="match status" value="1"/>
</dbReference>
<dbReference type="AlphaFoldDB" id="A0AAN6V9L0"/>
<evidence type="ECO:0000256" key="1">
    <source>
        <dbReference type="SAM" id="MobiDB-lite"/>
    </source>
</evidence>
<reference evidence="3" key="1">
    <citation type="journal article" date="2023" name="Mol. Phylogenet. Evol.">
        <title>Genome-scale phylogeny and comparative genomics of the fungal order Sordariales.</title>
        <authorList>
            <person name="Hensen N."/>
            <person name="Bonometti L."/>
            <person name="Westerberg I."/>
            <person name="Brannstrom I.O."/>
            <person name="Guillou S."/>
            <person name="Cros-Aarteil S."/>
            <person name="Calhoun S."/>
            <person name="Haridas S."/>
            <person name="Kuo A."/>
            <person name="Mondo S."/>
            <person name="Pangilinan J."/>
            <person name="Riley R."/>
            <person name="LaButti K."/>
            <person name="Andreopoulos B."/>
            <person name="Lipzen A."/>
            <person name="Chen C."/>
            <person name="Yan M."/>
            <person name="Daum C."/>
            <person name="Ng V."/>
            <person name="Clum A."/>
            <person name="Steindorff A."/>
            <person name="Ohm R.A."/>
            <person name="Martin F."/>
            <person name="Silar P."/>
            <person name="Natvig D.O."/>
            <person name="Lalanne C."/>
            <person name="Gautier V."/>
            <person name="Ament-Velasquez S.L."/>
            <person name="Kruys A."/>
            <person name="Hutchinson M.I."/>
            <person name="Powell A.J."/>
            <person name="Barry K."/>
            <person name="Miller A.N."/>
            <person name="Grigoriev I.V."/>
            <person name="Debuchy R."/>
            <person name="Gladieux P."/>
            <person name="Hiltunen Thoren M."/>
            <person name="Johannesson H."/>
        </authorList>
    </citation>
    <scope>NUCLEOTIDE SEQUENCE</scope>
    <source>
        <strain evidence="3">CBS 141.50</strain>
    </source>
</reference>
<reference evidence="3" key="2">
    <citation type="submission" date="2023-05" db="EMBL/GenBank/DDBJ databases">
        <authorList>
            <consortium name="Lawrence Berkeley National Laboratory"/>
            <person name="Steindorff A."/>
            <person name="Hensen N."/>
            <person name="Bonometti L."/>
            <person name="Westerberg I."/>
            <person name="Brannstrom I.O."/>
            <person name="Guillou S."/>
            <person name="Cros-Aarteil S."/>
            <person name="Calhoun S."/>
            <person name="Haridas S."/>
            <person name="Kuo A."/>
            <person name="Mondo S."/>
            <person name="Pangilinan J."/>
            <person name="Riley R."/>
            <person name="Labutti K."/>
            <person name="Andreopoulos B."/>
            <person name="Lipzen A."/>
            <person name="Chen C."/>
            <person name="Yanf M."/>
            <person name="Daum C."/>
            <person name="Ng V."/>
            <person name="Clum A."/>
            <person name="Ohm R."/>
            <person name="Martin F."/>
            <person name="Silar P."/>
            <person name="Natvig D."/>
            <person name="Lalanne C."/>
            <person name="Gautier V."/>
            <person name="Ament-Velasquez S.L."/>
            <person name="Kruys A."/>
            <person name="Hutchinson M.I."/>
            <person name="Powell A.J."/>
            <person name="Barry K."/>
            <person name="Miller A.N."/>
            <person name="Grigoriev I.V."/>
            <person name="Debuchy R."/>
            <person name="Gladieux P."/>
            <person name="Thoren M.H."/>
            <person name="Johannesson H."/>
        </authorList>
    </citation>
    <scope>NUCLEOTIDE SEQUENCE</scope>
    <source>
        <strain evidence="3">CBS 141.50</strain>
    </source>
</reference>
<dbReference type="PANTHER" id="PTHR13318">
    <property type="entry name" value="PARTNER OF PAIRED, ISOFORM B-RELATED"/>
    <property type="match status" value="1"/>
</dbReference>
<comment type="caution">
    <text evidence="3">The sequence shown here is derived from an EMBL/GenBank/DDBJ whole genome shotgun (WGS) entry which is preliminary data.</text>
</comment>
<proteinExistence type="predicted"/>